<name>A0A8D5ZHS3_9CREN</name>
<evidence type="ECO:0000313" key="2">
    <source>
        <dbReference type="Proteomes" id="UP000825123"/>
    </source>
</evidence>
<keyword evidence="2" id="KW-1185">Reference proteome</keyword>
<gene>
    <name evidence="1" type="ORF">KN1_12560</name>
</gene>
<dbReference type="AlphaFoldDB" id="A0A8D5ZHS3"/>
<protein>
    <submittedName>
        <fullName evidence="1">Uncharacterized protein</fullName>
    </submittedName>
</protein>
<sequence>MIDAYFLDKLTHSEDRVLLVKKGKQGLPSGEIGPIPYNLVILYIEEGFRATEEAQHTSLRLSEILESIFYNQSVYMRNREREIMEKTMKKIFRDLYSKLLSILKDSPKYDLTWHDISVRGTELLFDGEADKVYTRLYLNDNRFREEVDRLTKQGKPY</sequence>
<accession>A0A8D5ZHS3</accession>
<dbReference type="KEGG" id="csty:KN1_12560"/>
<dbReference type="EMBL" id="AP024597">
    <property type="protein sequence ID" value="BCU69959.1"/>
    <property type="molecule type" value="Genomic_DNA"/>
</dbReference>
<evidence type="ECO:0000313" key="1">
    <source>
        <dbReference type="EMBL" id="BCU69959.1"/>
    </source>
</evidence>
<proteinExistence type="predicted"/>
<organism evidence="1 2">
    <name type="scientific">Stygiolobus caldivivus</name>
    <dbReference type="NCBI Taxonomy" id="2824673"/>
    <lineage>
        <taxon>Archaea</taxon>
        <taxon>Thermoproteota</taxon>
        <taxon>Thermoprotei</taxon>
        <taxon>Sulfolobales</taxon>
        <taxon>Sulfolobaceae</taxon>
        <taxon>Stygiolobus</taxon>
    </lineage>
</organism>
<reference evidence="1 2" key="1">
    <citation type="submission" date="2021-04" db="EMBL/GenBank/DDBJ databases">
        <title>Complete genome sequence of Stygiolobus sp. KN-1.</title>
        <authorList>
            <person name="Nakamura K."/>
            <person name="Sakai H."/>
            <person name="Kurosawa N."/>
        </authorList>
    </citation>
    <scope>NUCLEOTIDE SEQUENCE [LARGE SCALE GENOMIC DNA]</scope>
    <source>
        <strain evidence="1 2">KN-1</strain>
    </source>
</reference>
<dbReference type="Proteomes" id="UP000825123">
    <property type="component" value="Chromosome"/>
</dbReference>